<feature type="compositionally biased region" description="Low complexity" evidence="1">
    <location>
        <begin position="245"/>
        <end position="261"/>
    </location>
</feature>
<evidence type="ECO:0000256" key="1">
    <source>
        <dbReference type="SAM" id="MobiDB-lite"/>
    </source>
</evidence>
<evidence type="ECO:0000313" key="2">
    <source>
        <dbReference type="EMBL" id="OTA08205.1"/>
    </source>
</evidence>
<protein>
    <submittedName>
        <fullName evidence="2">Uncharacterized protein</fullName>
    </submittedName>
</protein>
<comment type="caution">
    <text evidence="2">The sequence shown here is derived from an EMBL/GenBank/DDBJ whole genome shotgun (WGS) entry which is preliminary data.</text>
</comment>
<dbReference type="EMBL" id="LFMI01000827">
    <property type="protein sequence ID" value="OTA08205.1"/>
    <property type="molecule type" value="Genomic_DNA"/>
</dbReference>
<organism evidence="2 3">
    <name type="scientific">Trichoderma parareesei</name>
    <name type="common">Filamentous fungus</name>
    <dbReference type="NCBI Taxonomy" id="858221"/>
    <lineage>
        <taxon>Eukaryota</taxon>
        <taxon>Fungi</taxon>
        <taxon>Dikarya</taxon>
        <taxon>Ascomycota</taxon>
        <taxon>Pezizomycotina</taxon>
        <taxon>Sordariomycetes</taxon>
        <taxon>Hypocreomycetidae</taxon>
        <taxon>Hypocreales</taxon>
        <taxon>Hypocreaceae</taxon>
        <taxon>Trichoderma</taxon>
    </lineage>
</organism>
<dbReference type="Proteomes" id="UP000219286">
    <property type="component" value="Unassembled WGS sequence"/>
</dbReference>
<feature type="compositionally biased region" description="Polar residues" evidence="1">
    <location>
        <begin position="313"/>
        <end position="332"/>
    </location>
</feature>
<feature type="region of interest" description="Disordered" evidence="1">
    <location>
        <begin position="147"/>
        <end position="166"/>
    </location>
</feature>
<feature type="compositionally biased region" description="Polar residues" evidence="1">
    <location>
        <begin position="206"/>
        <end position="221"/>
    </location>
</feature>
<reference evidence="2 3" key="1">
    <citation type="journal article" date="2015" name="Genome Announc.">
        <title>Genome sequence and annotation of Trichoderma parareesei, the ancestor of the cellulase producer Trichoderma reesei.</title>
        <authorList>
            <person name="Yang D."/>
            <person name="Pomraning K."/>
            <person name="Kopchinskiy A."/>
            <person name="Karimi Aghcheh R."/>
            <person name="Atanasova L."/>
            <person name="Chenthamara K."/>
            <person name="Baker S.E."/>
            <person name="Zhang R."/>
            <person name="Shen Q."/>
            <person name="Freitag M."/>
            <person name="Kubicek C.P."/>
            <person name="Druzhinina I.S."/>
        </authorList>
    </citation>
    <scope>NUCLEOTIDE SEQUENCE [LARGE SCALE GENOMIC DNA]</scope>
    <source>
        <strain evidence="2 3">CBS 125925</strain>
    </source>
</reference>
<sequence length="428" mass="47685">MDDPDISWPAWKFGLKRDDLFTTLHDQYNTFTYTLQDPEAFHHDVYEISHRADTAEEFHRFMAARQRQRLSELEESLETLAVEIIANPKLIGSDQWQHALQLFRTKSFDSIVRYFASYLPHDYLERHGPGSVASTSSSFSEADSIRTTSTKASSAGDAPYFVDDDDDDGFFPHDSITAEPCALDASDMPLSPESEGSPSESADSPAFTSTNPPSRSMSFSGKRSEHLGSHFIRRSSIHHDDDDQTSQSDDGDTTVTSVCDSTETRSTFDPTDVADEGKEEHLPVHIVNGDEEDDDFPPAQLPEDDFCILDSLDTPTSFNTDYDTLDSDTPTPRQAPESTGYVDYKIPILRKSLPPQQRPSCRRSPSPRSLLGRLRDGTPPQDVRRSPEEALSKIQKQPLGESSVRRKPKSSSGSSSSSSSSSSRRWLA</sequence>
<dbReference type="AlphaFoldDB" id="A0A2H3A6F0"/>
<keyword evidence="3" id="KW-1185">Reference proteome</keyword>
<feature type="compositionally biased region" description="Low complexity" evidence="1">
    <location>
        <begin position="410"/>
        <end position="428"/>
    </location>
</feature>
<feature type="compositionally biased region" description="Low complexity" evidence="1">
    <location>
        <begin position="352"/>
        <end position="372"/>
    </location>
</feature>
<name>A0A2H3A6F0_TRIPA</name>
<proteinExistence type="predicted"/>
<dbReference type="OrthoDB" id="4366798at2759"/>
<feature type="region of interest" description="Disordered" evidence="1">
    <location>
        <begin position="184"/>
        <end position="428"/>
    </location>
</feature>
<accession>A0A2H3A6F0</accession>
<feature type="compositionally biased region" description="Acidic residues" evidence="1">
    <location>
        <begin position="289"/>
        <end position="307"/>
    </location>
</feature>
<evidence type="ECO:0000313" key="3">
    <source>
        <dbReference type="Proteomes" id="UP000219286"/>
    </source>
</evidence>
<feature type="compositionally biased region" description="Basic and acidic residues" evidence="1">
    <location>
        <begin position="382"/>
        <end position="391"/>
    </location>
</feature>
<feature type="compositionally biased region" description="Low complexity" evidence="1">
    <location>
        <begin position="191"/>
        <end position="205"/>
    </location>
</feature>
<gene>
    <name evidence="2" type="ORF">A9Z42_0091370</name>
</gene>